<evidence type="ECO:0000256" key="1">
    <source>
        <dbReference type="SAM" id="MobiDB-lite"/>
    </source>
</evidence>
<feature type="compositionally biased region" description="Low complexity" evidence="1">
    <location>
        <begin position="535"/>
        <end position="547"/>
    </location>
</feature>
<keyword evidence="4" id="KW-1185">Reference proteome</keyword>
<accession>A0ABS6DPB1</accession>
<dbReference type="RefSeq" id="WP_216488495.1">
    <property type="nucleotide sequence ID" value="NZ_JAHMHH010000001.1"/>
</dbReference>
<proteinExistence type="predicted"/>
<dbReference type="Proteomes" id="UP000718793">
    <property type="component" value="Unassembled WGS sequence"/>
</dbReference>
<gene>
    <name evidence="3" type="ORF">KQ875_00925</name>
</gene>
<evidence type="ECO:0000313" key="3">
    <source>
        <dbReference type="EMBL" id="MBU4692161.1"/>
    </source>
</evidence>
<feature type="region of interest" description="Disordered" evidence="1">
    <location>
        <begin position="476"/>
        <end position="623"/>
    </location>
</feature>
<feature type="compositionally biased region" description="Basic and acidic residues" evidence="1">
    <location>
        <begin position="485"/>
        <end position="530"/>
    </location>
</feature>
<keyword evidence="2" id="KW-0812">Transmembrane</keyword>
<evidence type="ECO:0000256" key="2">
    <source>
        <dbReference type="SAM" id="Phobius"/>
    </source>
</evidence>
<protein>
    <submittedName>
        <fullName evidence="3">Uncharacterized protein</fullName>
    </submittedName>
</protein>
<feature type="compositionally biased region" description="Basic and acidic residues" evidence="1">
    <location>
        <begin position="564"/>
        <end position="581"/>
    </location>
</feature>
<comment type="caution">
    <text evidence="3">The sequence shown here is derived from an EMBL/GenBank/DDBJ whole genome shotgun (WGS) entry which is preliminary data.</text>
</comment>
<feature type="compositionally biased region" description="Polar residues" evidence="1">
    <location>
        <begin position="548"/>
        <end position="563"/>
    </location>
</feature>
<reference evidence="3" key="1">
    <citation type="submission" date="2021-06" db="EMBL/GenBank/DDBJ databases">
        <title>Novel Mycoplasma species detected in California sea lions (Zalophus californianus) from the USA.</title>
        <authorList>
            <person name="Volokhov D.V."/>
            <person name="Furtak V.A."/>
            <person name="Zagorodnyaya T.A."/>
        </authorList>
    </citation>
    <scope>NUCLEOTIDE SEQUENCE [LARGE SCALE GENOMIC DNA]</scope>
    <source>
        <strain evidence="3">CSL 5346</strain>
    </source>
</reference>
<organism evidence="3 4">
    <name type="scientific">Mycoplasma zalophi</name>
    <dbReference type="NCBI Taxonomy" id="191287"/>
    <lineage>
        <taxon>Bacteria</taxon>
        <taxon>Bacillati</taxon>
        <taxon>Mycoplasmatota</taxon>
        <taxon>Mollicutes</taxon>
        <taxon>Mycoplasmataceae</taxon>
        <taxon>Mycoplasma</taxon>
    </lineage>
</organism>
<feature type="compositionally biased region" description="Basic and acidic residues" evidence="1">
    <location>
        <begin position="605"/>
        <end position="617"/>
    </location>
</feature>
<keyword evidence="2" id="KW-0472">Membrane</keyword>
<name>A0ABS6DPB1_9MOLU</name>
<dbReference type="EMBL" id="JAHMHH010000001">
    <property type="protein sequence ID" value="MBU4692161.1"/>
    <property type="molecule type" value="Genomic_DNA"/>
</dbReference>
<feature type="transmembrane region" description="Helical" evidence="2">
    <location>
        <begin position="629"/>
        <end position="650"/>
    </location>
</feature>
<sequence length="662" mass="77659">MKSLILTLLNLSIVTAVPISVTSQNLKHDNSNHSEQEIKTLKESLINIFENTFKNDSISIQNEIKNINEQQSKNQINNQINKYVNDFLKTIVGNLIFEQNNNTFNNNQIQQELNNQIDLVKLTDADIVNKTIQKIFKYLGQRWIDENKNSFSYEELNKDLSKSSWTIKQENKKKYEYWANQARQIFSGFYFSELDNNNSWFVNDETERTDDESQNIYFEHVIKPKLYLLNYDPKLKHNQKSKKMKTNAELKKLINSLNLNNLQTYRNLLSYYAKYFKDEFYRFHKNINYTFFEIWRINPAIIFSNEEILDSKYIPKENVKDMIKNFYLEDIKDLFNLNLNINDINWNNNINFTNKLNENASLIYKYIATPLIDYIKSNVLENLFTKHKITQQDKTRILNLLNEPRQELRLLIDTIGIYPTNSTTPISVALPQIAFFNIKIKLQQVINEIGKIVKPNLNSNPDLNFYNYKVTDLDTETEKENEDIEPSKVENKNENIEKDNKENTFTSDDTKTHKDVENDNNPAEKIDNSKTESVQNDNKILNDNNQNSSTDNVKNEDNIANSNNKKENVAETKAPESDNKKSNTNIGTETNKTKENTEQNTQKSPENDKKETKEKIKNSSSKNNTNNKLVIFISVFSSLSFGLVLLAYFLKRKQHKRNKKTR</sequence>
<keyword evidence="2" id="KW-1133">Transmembrane helix</keyword>
<evidence type="ECO:0000313" key="4">
    <source>
        <dbReference type="Proteomes" id="UP000718793"/>
    </source>
</evidence>